<gene>
    <name evidence="7" type="primary">leuC</name>
    <name evidence="9" type="ORF">ADA01nite_14050</name>
</gene>
<dbReference type="GO" id="GO:0003994">
    <property type="term" value="F:aconitate hydratase activity"/>
    <property type="evidence" value="ECO:0007669"/>
    <property type="project" value="UniProtKB-EC"/>
</dbReference>
<dbReference type="GO" id="GO:0046872">
    <property type="term" value="F:metal ion binding"/>
    <property type="evidence" value="ECO:0007669"/>
    <property type="project" value="UniProtKB-KW"/>
</dbReference>
<dbReference type="NCBIfam" id="TIGR01343">
    <property type="entry name" value="hacA_fam"/>
    <property type="match status" value="1"/>
</dbReference>
<evidence type="ECO:0000256" key="4">
    <source>
        <dbReference type="ARBA" id="ARBA00023014"/>
    </source>
</evidence>
<dbReference type="InterPro" id="IPR033941">
    <property type="entry name" value="IPMI_cat"/>
</dbReference>
<organism evidence="9 10">
    <name type="scientific">Aneurinibacillus danicus</name>
    <dbReference type="NCBI Taxonomy" id="267746"/>
    <lineage>
        <taxon>Bacteria</taxon>
        <taxon>Bacillati</taxon>
        <taxon>Bacillota</taxon>
        <taxon>Bacilli</taxon>
        <taxon>Bacillales</taxon>
        <taxon>Paenibacillaceae</taxon>
        <taxon>Aneurinibacillus group</taxon>
        <taxon>Aneurinibacillus</taxon>
    </lineage>
</organism>
<evidence type="ECO:0000256" key="6">
    <source>
        <dbReference type="ARBA" id="ARBA00023501"/>
    </source>
</evidence>
<evidence type="ECO:0000256" key="2">
    <source>
        <dbReference type="ARBA" id="ARBA00022723"/>
    </source>
</evidence>
<dbReference type="GO" id="GO:0051539">
    <property type="term" value="F:4 iron, 4 sulfur cluster binding"/>
    <property type="evidence" value="ECO:0007669"/>
    <property type="project" value="UniProtKB-KW"/>
</dbReference>
<comment type="catalytic activity">
    <reaction evidence="6">
        <text>citrate = D-threo-isocitrate</text>
        <dbReference type="Rhea" id="RHEA:10336"/>
        <dbReference type="ChEBI" id="CHEBI:15562"/>
        <dbReference type="ChEBI" id="CHEBI:16947"/>
        <dbReference type="EC" id="4.2.1.3"/>
    </reaction>
</comment>
<evidence type="ECO:0000313" key="9">
    <source>
        <dbReference type="EMBL" id="GEN33945.1"/>
    </source>
</evidence>
<dbReference type="EMBL" id="BJXX01000057">
    <property type="protein sequence ID" value="GEN33945.1"/>
    <property type="molecule type" value="Genomic_DNA"/>
</dbReference>
<feature type="binding site" evidence="7">
    <location>
        <position position="298"/>
    </location>
    <ligand>
        <name>[4Fe-4S] cluster</name>
        <dbReference type="ChEBI" id="CHEBI:49883"/>
    </ligand>
</feature>
<comment type="caution">
    <text evidence="9">The sequence shown here is derived from an EMBL/GenBank/DDBJ whole genome shotgun (WGS) entry which is preliminary data.</text>
</comment>
<comment type="cofactor">
    <cofactor evidence="7">
        <name>[4Fe-4S] cluster</name>
        <dbReference type="ChEBI" id="CHEBI:49883"/>
    </cofactor>
    <text evidence="7">Binds 1 [4Fe-4S] cluster per subunit.</text>
</comment>
<dbReference type="InterPro" id="IPR015931">
    <property type="entry name" value="Acnase/IPM_dHydase_lsu_aba_1/3"/>
</dbReference>
<evidence type="ECO:0000256" key="3">
    <source>
        <dbReference type="ARBA" id="ARBA00023004"/>
    </source>
</evidence>
<dbReference type="CDD" id="cd01583">
    <property type="entry name" value="IPMI"/>
    <property type="match status" value="1"/>
</dbReference>
<dbReference type="Pfam" id="PF00330">
    <property type="entry name" value="Aconitase"/>
    <property type="match status" value="1"/>
</dbReference>
<keyword evidence="7" id="KW-0028">Amino-acid biosynthesis</keyword>
<feature type="binding site" evidence="7">
    <location>
        <position position="358"/>
    </location>
    <ligand>
        <name>[4Fe-4S] cluster</name>
        <dbReference type="ChEBI" id="CHEBI:49883"/>
    </ligand>
</feature>
<sequence length="424" mass="45741">MGMTLAEKILAKASGKNEVKAGEIVWVKADIAMMHDLLGPRLIDKGFKRLGGKLFDKEKVVVVSDHCTPPATVQQADILKYTRDWAREFDLPYYYEFEGPCHQVIVEHGHVRPGRLILGTDSHTCMAGGMGAFATGIGSTEMIGVLLTGETWLKVPETIRVHWGGSIPHGVYSKDLILKTIKDIGHAGATYQALEFSGSAIRRMSLDERLVLSNMAVEAGAKTGLIEPDEAVVHFLRDRGIEDVELMQSDKDATYIRELSYDATSLEPQVACPHEIDNVHPVSAVEGQAVDQVYLGSCTNGRISDLRIAAQILKGKKVSKNIRCLVVPASQAVWMQANKEGILDVLTEAGCIVNMPSCGACGGFTSGVIGAGEVVMSSSNRNFRGRMGSASGEIYIGSPATVAATAIEGKIADPRNYIPKEVMI</sequence>
<keyword evidence="7" id="KW-0432">Leucine biosynthesis</keyword>
<dbReference type="PROSITE" id="PS00450">
    <property type="entry name" value="ACONITASE_1"/>
    <property type="match status" value="1"/>
</dbReference>
<dbReference type="Gene3D" id="3.30.499.10">
    <property type="entry name" value="Aconitase, domain 3"/>
    <property type="match status" value="2"/>
</dbReference>
<name>A0A511V4T3_9BACL</name>
<dbReference type="PANTHER" id="PTHR43822:SF2">
    <property type="entry name" value="HOMOACONITASE, MITOCHONDRIAL"/>
    <property type="match status" value="1"/>
</dbReference>
<keyword evidence="2 7" id="KW-0479">Metal-binding</keyword>
<dbReference type="HAMAP" id="MF_01027">
    <property type="entry name" value="LeuC_type2"/>
    <property type="match status" value="1"/>
</dbReference>
<dbReference type="InterPro" id="IPR050067">
    <property type="entry name" value="IPM_dehydratase_rel_enz"/>
</dbReference>
<evidence type="ECO:0000259" key="8">
    <source>
        <dbReference type="Pfam" id="PF00330"/>
    </source>
</evidence>
<keyword evidence="7" id="KW-0100">Branched-chain amino acid biosynthesis</keyword>
<protein>
    <recommendedName>
        <fullName evidence="7">3-isopropylmalate dehydratase large subunit</fullName>
        <ecNumber evidence="7">4.2.1.33</ecNumber>
    </recommendedName>
    <alternativeName>
        <fullName evidence="7">Alpha-IPM isomerase</fullName>
        <shortName evidence="7">IPMI</shortName>
    </alternativeName>
    <alternativeName>
        <fullName evidence="7">Isopropylmalate isomerase</fullName>
    </alternativeName>
</protein>
<keyword evidence="5 7" id="KW-0456">Lyase</keyword>
<dbReference type="RefSeq" id="WP_146809233.1">
    <property type="nucleotide sequence ID" value="NZ_BJXX01000057.1"/>
</dbReference>
<dbReference type="InterPro" id="IPR001030">
    <property type="entry name" value="Acoase/IPM_deHydtase_lsu_aba"/>
</dbReference>
<keyword evidence="4 7" id="KW-0411">Iron-sulfur</keyword>
<feature type="domain" description="Aconitase/3-isopropylmalate dehydratase large subunit alpha/beta/alpha" evidence="8">
    <location>
        <begin position="20"/>
        <end position="409"/>
    </location>
</feature>
<keyword evidence="10" id="KW-1185">Reference proteome</keyword>
<evidence type="ECO:0000256" key="7">
    <source>
        <dbReference type="HAMAP-Rule" id="MF_01027"/>
    </source>
</evidence>
<dbReference type="GO" id="GO:0009098">
    <property type="term" value="P:L-leucine biosynthetic process"/>
    <property type="evidence" value="ECO:0007669"/>
    <property type="project" value="UniProtKB-UniRule"/>
</dbReference>
<dbReference type="InterPro" id="IPR018136">
    <property type="entry name" value="Aconitase_4Fe-4S_BS"/>
</dbReference>
<keyword evidence="3 7" id="KW-0408">Iron</keyword>
<dbReference type="UniPathway" id="UPA00048">
    <property type="reaction ID" value="UER00071"/>
</dbReference>
<comment type="similarity">
    <text evidence="7">Belongs to the aconitase/IPM isomerase family. LeuC type 2 subfamily.</text>
</comment>
<dbReference type="PANTHER" id="PTHR43822">
    <property type="entry name" value="HOMOACONITASE, MITOCHONDRIAL-RELATED"/>
    <property type="match status" value="1"/>
</dbReference>
<evidence type="ECO:0000313" key="10">
    <source>
        <dbReference type="Proteomes" id="UP000321157"/>
    </source>
</evidence>
<dbReference type="Proteomes" id="UP000321157">
    <property type="component" value="Unassembled WGS sequence"/>
</dbReference>
<accession>A0A511V4T3</accession>
<dbReference type="PRINTS" id="PR00415">
    <property type="entry name" value="ACONITASE"/>
</dbReference>
<comment type="catalytic activity">
    <reaction evidence="7">
        <text>(2R,3S)-3-isopropylmalate = (2S)-2-isopropylmalate</text>
        <dbReference type="Rhea" id="RHEA:32287"/>
        <dbReference type="ChEBI" id="CHEBI:1178"/>
        <dbReference type="ChEBI" id="CHEBI:35121"/>
        <dbReference type="EC" id="4.2.1.33"/>
    </reaction>
</comment>
<comment type="pathway">
    <text evidence="7">Amino-acid biosynthesis; L-leucine biosynthesis; L-leucine from 3-methyl-2-oxobutanoate: step 2/4.</text>
</comment>
<dbReference type="InterPro" id="IPR011826">
    <property type="entry name" value="HAcnase/IPMdehydase_lsu_prok"/>
</dbReference>
<evidence type="ECO:0000256" key="5">
    <source>
        <dbReference type="ARBA" id="ARBA00023239"/>
    </source>
</evidence>
<dbReference type="EC" id="4.2.1.33" evidence="7"/>
<comment type="function">
    <text evidence="7">Catalyzes the isomerization between 2-isopropylmalate and 3-isopropylmalate, via the formation of 2-isopropylmaleate.</text>
</comment>
<dbReference type="SUPFAM" id="SSF53732">
    <property type="entry name" value="Aconitase iron-sulfur domain"/>
    <property type="match status" value="1"/>
</dbReference>
<dbReference type="InterPro" id="IPR006251">
    <property type="entry name" value="Homoacnase/IPMdehydase_lsu"/>
</dbReference>
<reference evidence="9 10" key="1">
    <citation type="submission" date="2019-07" db="EMBL/GenBank/DDBJ databases">
        <title>Whole genome shotgun sequence of Aneurinibacillus danicus NBRC 102444.</title>
        <authorList>
            <person name="Hosoyama A."/>
            <person name="Uohara A."/>
            <person name="Ohji S."/>
            <person name="Ichikawa N."/>
        </authorList>
    </citation>
    <scope>NUCLEOTIDE SEQUENCE [LARGE SCALE GENOMIC DNA]</scope>
    <source>
        <strain evidence="9 10">NBRC 102444</strain>
    </source>
</reference>
<dbReference type="InterPro" id="IPR036008">
    <property type="entry name" value="Aconitase_4Fe-4S_dom"/>
</dbReference>
<dbReference type="AlphaFoldDB" id="A0A511V4T3"/>
<proteinExistence type="inferred from homology"/>
<keyword evidence="1 7" id="KW-0004">4Fe-4S</keyword>
<dbReference type="NCBIfam" id="NF001614">
    <property type="entry name" value="PRK00402.1"/>
    <property type="match status" value="1"/>
</dbReference>
<dbReference type="OrthoDB" id="9764318at2"/>
<dbReference type="GO" id="GO:0003861">
    <property type="term" value="F:3-isopropylmalate dehydratase activity"/>
    <property type="evidence" value="ECO:0007669"/>
    <property type="project" value="UniProtKB-UniRule"/>
</dbReference>
<evidence type="ECO:0000256" key="1">
    <source>
        <dbReference type="ARBA" id="ARBA00022485"/>
    </source>
</evidence>
<feature type="binding site" evidence="7">
    <location>
        <position position="361"/>
    </location>
    <ligand>
        <name>[4Fe-4S] cluster</name>
        <dbReference type="ChEBI" id="CHEBI:49883"/>
    </ligand>
</feature>
<dbReference type="NCBIfam" id="TIGR02086">
    <property type="entry name" value="IPMI_arch"/>
    <property type="match status" value="1"/>
</dbReference>
<comment type="subunit">
    <text evidence="7">Heterodimer of LeuC and LeuD.</text>
</comment>